<dbReference type="RefSeq" id="XP_060409117.1">
    <property type="nucleotide sequence ID" value="XM_060564856.1"/>
</dbReference>
<evidence type="ECO:0000313" key="2">
    <source>
        <dbReference type="EMBL" id="KAK1573500.1"/>
    </source>
</evidence>
<comment type="caution">
    <text evidence="2">The sequence shown here is derived from an EMBL/GenBank/DDBJ whole genome shotgun (WGS) entry which is preliminary data.</text>
</comment>
<keyword evidence="3" id="KW-1185">Reference proteome</keyword>
<dbReference type="Proteomes" id="UP001230504">
    <property type="component" value="Unassembled WGS sequence"/>
</dbReference>
<evidence type="ECO:0000256" key="1">
    <source>
        <dbReference type="SAM" id="MobiDB-lite"/>
    </source>
</evidence>
<dbReference type="EMBL" id="JAHLJV010000091">
    <property type="protein sequence ID" value="KAK1573500.1"/>
    <property type="molecule type" value="Genomic_DNA"/>
</dbReference>
<feature type="compositionally biased region" description="Polar residues" evidence="1">
    <location>
        <begin position="211"/>
        <end position="221"/>
    </location>
</feature>
<dbReference type="GeneID" id="85449096"/>
<evidence type="ECO:0000313" key="3">
    <source>
        <dbReference type="Proteomes" id="UP001230504"/>
    </source>
</evidence>
<organism evidence="2 3">
    <name type="scientific">Colletotrichum navitas</name>
    <dbReference type="NCBI Taxonomy" id="681940"/>
    <lineage>
        <taxon>Eukaryota</taxon>
        <taxon>Fungi</taxon>
        <taxon>Dikarya</taxon>
        <taxon>Ascomycota</taxon>
        <taxon>Pezizomycotina</taxon>
        <taxon>Sordariomycetes</taxon>
        <taxon>Hypocreomycetidae</taxon>
        <taxon>Glomerellales</taxon>
        <taxon>Glomerellaceae</taxon>
        <taxon>Colletotrichum</taxon>
        <taxon>Colletotrichum graminicola species complex</taxon>
    </lineage>
</organism>
<feature type="compositionally biased region" description="Low complexity" evidence="1">
    <location>
        <begin position="116"/>
        <end position="128"/>
    </location>
</feature>
<name>A0AAD8PPR0_9PEZI</name>
<dbReference type="AlphaFoldDB" id="A0AAD8PPR0"/>
<feature type="region of interest" description="Disordered" evidence="1">
    <location>
        <begin position="171"/>
        <end position="237"/>
    </location>
</feature>
<sequence length="311" mass="33906">MPLCDAEIRHLIHAGKLLSQRVPPLTAEETAWLDKTRRENERFFTVPADSQTASDAANANPMVRLDFTAIPIKDAYARELLAIRQKRSWTEDESGWFAVARGQLDNIRDSPRHIGAPSSSSASSSSSLPAANITSITNFTLPTDPGALTPTRNAIAHADLQRQWCMEEDKSVVAATEPPPAATSAIDPPPPPPSVHTAPETPRSKNRRGYTRSSSVVSTLQAAAPVTAGRPPVRPSALSRSIFSRATPSHPPQNAAVDAAAIAGFSRVSTELLQKYEEYSDEYKKLQPSVSRYIELEGLMRELEVKMYANL</sequence>
<proteinExistence type="predicted"/>
<feature type="compositionally biased region" description="Pro residues" evidence="1">
    <location>
        <begin position="177"/>
        <end position="194"/>
    </location>
</feature>
<protein>
    <submittedName>
        <fullName evidence="2">Uncharacterized protein</fullName>
    </submittedName>
</protein>
<gene>
    <name evidence="2" type="ORF">LY79DRAFT_697525</name>
</gene>
<reference evidence="2" key="1">
    <citation type="submission" date="2021-06" db="EMBL/GenBank/DDBJ databases">
        <title>Comparative genomics, transcriptomics and evolutionary studies reveal genomic signatures of adaptation to plant cell wall in hemibiotrophic fungi.</title>
        <authorList>
            <consortium name="DOE Joint Genome Institute"/>
            <person name="Baroncelli R."/>
            <person name="Diaz J.F."/>
            <person name="Benocci T."/>
            <person name="Peng M."/>
            <person name="Battaglia E."/>
            <person name="Haridas S."/>
            <person name="Andreopoulos W."/>
            <person name="Labutti K."/>
            <person name="Pangilinan J."/>
            <person name="Floch G.L."/>
            <person name="Makela M.R."/>
            <person name="Henrissat B."/>
            <person name="Grigoriev I.V."/>
            <person name="Crouch J.A."/>
            <person name="De Vries R.P."/>
            <person name="Sukno S.A."/>
            <person name="Thon M.R."/>
        </authorList>
    </citation>
    <scope>NUCLEOTIDE SEQUENCE</scope>
    <source>
        <strain evidence="2">CBS 125086</strain>
    </source>
</reference>
<accession>A0AAD8PPR0</accession>
<feature type="region of interest" description="Disordered" evidence="1">
    <location>
        <begin position="108"/>
        <end position="128"/>
    </location>
</feature>